<comment type="caution">
    <text evidence="2">The sequence shown here is derived from an EMBL/GenBank/DDBJ whole genome shotgun (WGS) entry which is preliminary data.</text>
</comment>
<gene>
    <name evidence="2" type="ORF">BJ212DRAFT_1298901</name>
</gene>
<evidence type="ECO:0000313" key="2">
    <source>
        <dbReference type="EMBL" id="KAG1818045.1"/>
    </source>
</evidence>
<accession>A0A9P7EDW4</accession>
<organism evidence="2 3">
    <name type="scientific">Suillus subaureus</name>
    <dbReference type="NCBI Taxonomy" id="48587"/>
    <lineage>
        <taxon>Eukaryota</taxon>
        <taxon>Fungi</taxon>
        <taxon>Dikarya</taxon>
        <taxon>Basidiomycota</taxon>
        <taxon>Agaricomycotina</taxon>
        <taxon>Agaricomycetes</taxon>
        <taxon>Agaricomycetidae</taxon>
        <taxon>Boletales</taxon>
        <taxon>Suillineae</taxon>
        <taxon>Suillaceae</taxon>
        <taxon>Suillus</taxon>
    </lineage>
</organism>
<feature type="region of interest" description="Disordered" evidence="1">
    <location>
        <begin position="120"/>
        <end position="139"/>
    </location>
</feature>
<dbReference type="OrthoDB" id="2675519at2759"/>
<evidence type="ECO:0000313" key="3">
    <source>
        <dbReference type="Proteomes" id="UP000807769"/>
    </source>
</evidence>
<feature type="region of interest" description="Disordered" evidence="1">
    <location>
        <begin position="1"/>
        <end position="25"/>
    </location>
</feature>
<evidence type="ECO:0000256" key="1">
    <source>
        <dbReference type="SAM" id="MobiDB-lite"/>
    </source>
</evidence>
<dbReference type="Proteomes" id="UP000807769">
    <property type="component" value="Unassembled WGS sequence"/>
</dbReference>
<dbReference type="EMBL" id="JABBWG010000012">
    <property type="protein sequence ID" value="KAG1818045.1"/>
    <property type="molecule type" value="Genomic_DNA"/>
</dbReference>
<protein>
    <submittedName>
        <fullName evidence="2">Uncharacterized protein</fullName>
    </submittedName>
</protein>
<reference evidence="2" key="1">
    <citation type="journal article" date="2020" name="New Phytol.">
        <title>Comparative genomics reveals dynamic genome evolution in host specialist ectomycorrhizal fungi.</title>
        <authorList>
            <person name="Lofgren L.A."/>
            <person name="Nguyen N.H."/>
            <person name="Vilgalys R."/>
            <person name="Ruytinx J."/>
            <person name="Liao H.L."/>
            <person name="Branco S."/>
            <person name="Kuo A."/>
            <person name="LaButti K."/>
            <person name="Lipzen A."/>
            <person name="Andreopoulos W."/>
            <person name="Pangilinan J."/>
            <person name="Riley R."/>
            <person name="Hundley H."/>
            <person name="Na H."/>
            <person name="Barry K."/>
            <person name="Grigoriev I.V."/>
            <person name="Stajich J.E."/>
            <person name="Kennedy P.G."/>
        </authorList>
    </citation>
    <scope>NUCLEOTIDE SEQUENCE</scope>
    <source>
        <strain evidence="2">MN1</strain>
    </source>
</reference>
<keyword evidence="3" id="KW-1185">Reference proteome</keyword>
<dbReference type="GeneID" id="64626778"/>
<proteinExistence type="predicted"/>
<dbReference type="AlphaFoldDB" id="A0A9P7EDW4"/>
<name>A0A9P7EDW4_9AGAM</name>
<sequence>MEEPGGITTSVGYMGRRPDPRPAGEVTNRAAEQCITQCFPLVKPWVYVEVEDSFLKSECLRAIGGGGVKRVANHCLELAVQLDLSRGDAREMDLNIELRRNIKSQEHYSPQKDCNIKKQLKRQKAGPTERVEDLDATLAGSSERDQRSIAFERRGASQLAENLIQVVDEENVVSAEEMMHSVLATVIHPQSSANYSR</sequence>
<dbReference type="RefSeq" id="XP_041194105.1">
    <property type="nucleotide sequence ID" value="XM_041332761.1"/>
</dbReference>